<sequence length="216" mass="23854">MIKRIIGLSVILTIGGIILVSFTSGKSTNLSTYSTAGLDLYYIAPNFNEIEDDVEEETINTFFSPELGKGYTGFKEALAFKESRKDYGIVNQFGYMGKYQFGIGTLALIGIKSKNTFLNSPELQERAFYANLSRNKWILRKDLKWFTGKRINGVLVTESGVLAAAHLAGPGAVKKYLRSGGVEGFADAFGTTIRYYMKRFAGYDTSSVVPDRKAKA</sequence>
<reference evidence="2" key="1">
    <citation type="journal article" date="2019" name="Int. J. Syst. Evol. Microbiol.">
        <title>The Global Catalogue of Microorganisms (GCM) 10K type strain sequencing project: providing services to taxonomists for standard genome sequencing and annotation.</title>
        <authorList>
            <consortium name="The Broad Institute Genomics Platform"/>
            <consortium name="The Broad Institute Genome Sequencing Center for Infectious Disease"/>
            <person name="Wu L."/>
            <person name="Ma J."/>
        </authorList>
    </citation>
    <scope>NUCLEOTIDE SEQUENCE [LARGE SCALE GENOMIC DNA]</scope>
    <source>
        <strain evidence="2">JCM 17106</strain>
    </source>
</reference>
<protein>
    <submittedName>
        <fullName evidence="1">Peptidoglycan-binding protein LysM</fullName>
    </submittedName>
</protein>
<dbReference type="EMBL" id="BAABCW010000018">
    <property type="protein sequence ID" value="GAA3517660.1"/>
    <property type="molecule type" value="Genomic_DNA"/>
</dbReference>
<evidence type="ECO:0000313" key="2">
    <source>
        <dbReference type="Proteomes" id="UP001500459"/>
    </source>
</evidence>
<dbReference type="RefSeq" id="WP_344929618.1">
    <property type="nucleotide sequence ID" value="NZ_BAABCW010000018.1"/>
</dbReference>
<keyword evidence="2" id="KW-1185">Reference proteome</keyword>
<dbReference type="InterPro" id="IPR023346">
    <property type="entry name" value="Lysozyme-like_dom_sf"/>
</dbReference>
<dbReference type="Proteomes" id="UP001500459">
    <property type="component" value="Unassembled WGS sequence"/>
</dbReference>
<organism evidence="1 2">
    <name type="scientific">Aquimarina addita</name>
    <dbReference type="NCBI Taxonomy" id="870485"/>
    <lineage>
        <taxon>Bacteria</taxon>
        <taxon>Pseudomonadati</taxon>
        <taxon>Bacteroidota</taxon>
        <taxon>Flavobacteriia</taxon>
        <taxon>Flavobacteriales</taxon>
        <taxon>Flavobacteriaceae</taxon>
        <taxon>Aquimarina</taxon>
    </lineage>
</organism>
<gene>
    <name evidence="1" type="ORF">GCM10022393_34740</name>
</gene>
<evidence type="ECO:0000313" key="1">
    <source>
        <dbReference type="EMBL" id="GAA3517660.1"/>
    </source>
</evidence>
<name>A0ABP6UQT8_9FLAO</name>
<dbReference type="SUPFAM" id="SSF53955">
    <property type="entry name" value="Lysozyme-like"/>
    <property type="match status" value="1"/>
</dbReference>
<comment type="caution">
    <text evidence="1">The sequence shown here is derived from an EMBL/GenBank/DDBJ whole genome shotgun (WGS) entry which is preliminary data.</text>
</comment>
<proteinExistence type="predicted"/>
<accession>A0ABP6UQT8</accession>